<evidence type="ECO:0000313" key="3">
    <source>
        <dbReference type="Proteomes" id="UP000217163"/>
    </source>
</evidence>
<dbReference type="SMART" id="SM00530">
    <property type="entry name" value="HTH_XRE"/>
    <property type="match status" value="1"/>
</dbReference>
<organism evidence="2 3">
    <name type="scientific">Pseudomonas avellanae</name>
    <dbReference type="NCBI Taxonomy" id="46257"/>
    <lineage>
        <taxon>Bacteria</taxon>
        <taxon>Pseudomonadati</taxon>
        <taxon>Pseudomonadota</taxon>
        <taxon>Gammaproteobacteria</taxon>
        <taxon>Pseudomonadales</taxon>
        <taxon>Pseudomonadaceae</taxon>
        <taxon>Pseudomonas</taxon>
    </lineage>
</organism>
<gene>
    <name evidence="2" type="ORF">CFN58_02370</name>
</gene>
<proteinExistence type="predicted"/>
<accession>A0A261WN87</accession>
<dbReference type="Gene3D" id="1.10.260.40">
    <property type="entry name" value="lambda repressor-like DNA-binding domains"/>
    <property type="match status" value="1"/>
</dbReference>
<dbReference type="GO" id="GO:0003677">
    <property type="term" value="F:DNA binding"/>
    <property type="evidence" value="ECO:0007669"/>
    <property type="project" value="InterPro"/>
</dbReference>
<reference evidence="3" key="1">
    <citation type="journal article" date="2016" name="Sci. Rep.">
        <title>Genome analysis of the kiwifruit canker pathogen Pseudomonas syringae pv. actinidiae biovar 5.</title>
        <authorList>
            <person name="Fujikawa T."/>
            <person name="Sawada H."/>
        </authorList>
    </citation>
    <scope>NUCLEOTIDE SEQUENCE [LARGE SCALE GENOMIC DNA]</scope>
    <source>
        <strain evidence="3">MAFF 212061</strain>
    </source>
</reference>
<dbReference type="Pfam" id="PF13560">
    <property type="entry name" value="HTH_31"/>
    <property type="match status" value="1"/>
</dbReference>
<dbReference type="InterPro" id="IPR010982">
    <property type="entry name" value="Lambda_DNA-bd_dom_sf"/>
</dbReference>
<dbReference type="PROSITE" id="PS50943">
    <property type="entry name" value="HTH_CROC1"/>
    <property type="match status" value="1"/>
</dbReference>
<protein>
    <submittedName>
        <fullName evidence="2">Fis family transcriptional regulator</fullName>
    </submittedName>
</protein>
<name>A0A261WN87_9PSED</name>
<evidence type="ECO:0000313" key="2">
    <source>
        <dbReference type="EMBL" id="OZI87671.1"/>
    </source>
</evidence>
<dbReference type="AlphaFoldDB" id="A0A261WN87"/>
<dbReference type="SUPFAM" id="SSF47413">
    <property type="entry name" value="lambda repressor-like DNA-binding domains"/>
    <property type="match status" value="1"/>
</dbReference>
<dbReference type="InterPro" id="IPR001387">
    <property type="entry name" value="Cro/C1-type_HTH"/>
</dbReference>
<sequence>MEFQPTLGQVLRELRVAAGLTREACAEVLSRPHLARVEQGQQAITAIKLHSLCKLFGIPTSQVLLTVEARLRGIDLDDYKASWDVQVDHLIGSGGLVSSPLESAVRGVRGKRADETMEAVRKLQAEGLAKMIVVRQLGVSRSTVDKYWLKG</sequence>
<dbReference type="GO" id="GO:0000150">
    <property type="term" value="F:DNA strand exchange activity"/>
    <property type="evidence" value="ECO:0007669"/>
    <property type="project" value="InterPro"/>
</dbReference>
<feature type="domain" description="HTH cro/C1-type" evidence="1">
    <location>
        <begin position="11"/>
        <end position="63"/>
    </location>
</feature>
<evidence type="ECO:0000259" key="1">
    <source>
        <dbReference type="PROSITE" id="PS50943"/>
    </source>
</evidence>
<dbReference type="EMBL" id="NKQU01000034">
    <property type="protein sequence ID" value="OZI87671.1"/>
    <property type="molecule type" value="Genomic_DNA"/>
</dbReference>
<dbReference type="Proteomes" id="UP000217163">
    <property type="component" value="Unassembled WGS sequence"/>
</dbReference>
<dbReference type="Pfam" id="PF02796">
    <property type="entry name" value="HTH_7"/>
    <property type="match status" value="1"/>
</dbReference>
<dbReference type="CDD" id="cd00093">
    <property type="entry name" value="HTH_XRE"/>
    <property type="match status" value="1"/>
</dbReference>
<comment type="caution">
    <text evidence="2">The sequence shown here is derived from an EMBL/GenBank/DDBJ whole genome shotgun (WGS) entry which is preliminary data.</text>
</comment>
<dbReference type="InterPro" id="IPR006120">
    <property type="entry name" value="Resolvase_HTH_dom"/>
</dbReference>